<dbReference type="RefSeq" id="WP_344239676.1">
    <property type="nucleotide sequence ID" value="NZ_BAAAPH010000027.1"/>
</dbReference>
<proteinExistence type="inferred from homology"/>
<evidence type="ECO:0000256" key="2">
    <source>
        <dbReference type="ARBA" id="ARBA00022723"/>
    </source>
</evidence>
<evidence type="ECO:0000313" key="7">
    <source>
        <dbReference type="EMBL" id="GAA1599129.1"/>
    </source>
</evidence>
<keyword evidence="3 5" id="KW-0378">Hydrolase</keyword>
<sequence>MSDVLEGRTAAGRGVRVRYSAAGIEEISDLPEAPDLLLIPGLVDIQLNGYGGLDVNDPDRPAGELSELIRALRQQGVTTVYPTIISADHATTTALVTRAAAARAADPDVAYGAPGLHLEGPYISSEEGARGAHDPAVIRDPDFAEFTRWQTAAEGAISIMTLAPERQGAPDFTRRLTDQGVVVSVGHSLASGGEVRAFAAAGGRLCTHLGNGLPAQIDRHRNPIWPQLVEDGLTAALIADGHHLPPDTFAALVRAKGAGRCVLTSDAAALAGCAPGDYKTAVGGAVTVTPDGGLRLQGTPYLAGSGASLLDCLRWATGPGGLPLETALAMATTIPADLLGHTDRGRLEVGARADLVLLTPTLDKVLTTVVNGDRKLIEP</sequence>
<evidence type="ECO:0000256" key="5">
    <source>
        <dbReference type="PIRNR" id="PIRNR038994"/>
    </source>
</evidence>
<evidence type="ECO:0000313" key="8">
    <source>
        <dbReference type="Proteomes" id="UP001501705"/>
    </source>
</evidence>
<evidence type="ECO:0000256" key="1">
    <source>
        <dbReference type="ARBA" id="ARBA00010716"/>
    </source>
</evidence>
<dbReference type="Gene3D" id="3.20.20.140">
    <property type="entry name" value="Metal-dependent hydrolases"/>
    <property type="match status" value="1"/>
</dbReference>
<dbReference type="Gene3D" id="2.30.40.10">
    <property type="entry name" value="Urease, subunit C, domain 1"/>
    <property type="match status" value="1"/>
</dbReference>
<organism evidence="7 8">
    <name type="scientific">Kribbella hippodromi</name>
    <dbReference type="NCBI Taxonomy" id="434347"/>
    <lineage>
        <taxon>Bacteria</taxon>
        <taxon>Bacillati</taxon>
        <taxon>Actinomycetota</taxon>
        <taxon>Actinomycetes</taxon>
        <taxon>Propionibacteriales</taxon>
        <taxon>Kribbellaceae</taxon>
        <taxon>Kribbella</taxon>
    </lineage>
</organism>
<dbReference type="InterPro" id="IPR003764">
    <property type="entry name" value="GlcNAc_6-P_deAcase"/>
</dbReference>
<dbReference type="InterPro" id="IPR011059">
    <property type="entry name" value="Metal-dep_hydrolase_composite"/>
</dbReference>
<feature type="domain" description="Amidohydrolase-related" evidence="6">
    <location>
        <begin position="38"/>
        <end position="372"/>
    </location>
</feature>
<dbReference type="SUPFAM" id="SSF51556">
    <property type="entry name" value="Metallo-dependent hydrolases"/>
    <property type="match status" value="1"/>
</dbReference>
<dbReference type="InterPro" id="IPR032466">
    <property type="entry name" value="Metal_Hydrolase"/>
</dbReference>
<accession>A0ABN2E7Y1</accession>
<dbReference type="Pfam" id="PF01979">
    <property type="entry name" value="Amidohydro_1"/>
    <property type="match status" value="1"/>
</dbReference>
<dbReference type="PIRSF" id="PIRSF038994">
    <property type="entry name" value="NagA"/>
    <property type="match status" value="1"/>
</dbReference>
<dbReference type="InterPro" id="IPR006680">
    <property type="entry name" value="Amidohydro-rel"/>
</dbReference>
<comment type="similarity">
    <text evidence="1 5">Belongs to the metallo-dependent hydrolases superfamily. NagA family.</text>
</comment>
<comment type="caution">
    <text evidence="7">The sequence shown here is derived from an EMBL/GenBank/DDBJ whole genome shotgun (WGS) entry which is preliminary data.</text>
</comment>
<keyword evidence="8" id="KW-1185">Reference proteome</keyword>
<keyword evidence="4 5" id="KW-0119">Carbohydrate metabolism</keyword>
<dbReference type="SUPFAM" id="SSF51338">
    <property type="entry name" value="Composite domain of metallo-dependent hydrolases"/>
    <property type="match status" value="1"/>
</dbReference>
<dbReference type="PANTHER" id="PTHR11113:SF14">
    <property type="entry name" value="N-ACETYLGLUCOSAMINE-6-PHOSPHATE DEACETYLASE"/>
    <property type="match status" value="1"/>
</dbReference>
<dbReference type="Proteomes" id="UP001501705">
    <property type="component" value="Unassembled WGS sequence"/>
</dbReference>
<evidence type="ECO:0000259" key="6">
    <source>
        <dbReference type="Pfam" id="PF01979"/>
    </source>
</evidence>
<reference evidence="7 8" key="1">
    <citation type="journal article" date="2019" name="Int. J. Syst. Evol. Microbiol.">
        <title>The Global Catalogue of Microorganisms (GCM) 10K type strain sequencing project: providing services to taxonomists for standard genome sequencing and annotation.</title>
        <authorList>
            <consortium name="The Broad Institute Genomics Platform"/>
            <consortium name="The Broad Institute Genome Sequencing Center for Infectious Disease"/>
            <person name="Wu L."/>
            <person name="Ma J."/>
        </authorList>
    </citation>
    <scope>NUCLEOTIDE SEQUENCE [LARGE SCALE GENOMIC DNA]</scope>
    <source>
        <strain evidence="7 8">JCM 15572</strain>
    </source>
</reference>
<keyword evidence="2" id="KW-0479">Metal-binding</keyword>
<gene>
    <name evidence="7" type="primary">nagA_1</name>
    <name evidence="7" type="ORF">GCM10009804_64670</name>
</gene>
<dbReference type="PANTHER" id="PTHR11113">
    <property type="entry name" value="N-ACETYLGLUCOSAMINE-6-PHOSPHATE DEACETYLASE"/>
    <property type="match status" value="1"/>
</dbReference>
<protein>
    <submittedName>
        <fullName evidence="7">N-acetylglucosamine-6-phosphate deacetylase</fullName>
    </submittedName>
</protein>
<name>A0ABN2E7Y1_9ACTN</name>
<dbReference type="EMBL" id="BAAAPH010000027">
    <property type="protein sequence ID" value="GAA1599129.1"/>
    <property type="molecule type" value="Genomic_DNA"/>
</dbReference>
<evidence type="ECO:0000256" key="3">
    <source>
        <dbReference type="ARBA" id="ARBA00022801"/>
    </source>
</evidence>
<evidence type="ECO:0000256" key="4">
    <source>
        <dbReference type="ARBA" id="ARBA00023277"/>
    </source>
</evidence>